<reference evidence="2" key="1">
    <citation type="submission" date="2021-03" db="EMBL/GenBank/DDBJ databases">
        <title>Draft genome sequence of rust myrtle Austropuccinia psidii MF-1, a brazilian biotype.</title>
        <authorList>
            <person name="Quecine M.C."/>
            <person name="Pachon D.M.R."/>
            <person name="Bonatelli M.L."/>
            <person name="Correr F.H."/>
            <person name="Franceschini L.M."/>
            <person name="Leite T.F."/>
            <person name="Margarido G.R.A."/>
            <person name="Almeida C.A."/>
            <person name="Ferrarezi J.A."/>
            <person name="Labate C.A."/>
        </authorList>
    </citation>
    <scope>NUCLEOTIDE SEQUENCE</scope>
    <source>
        <strain evidence="2">MF-1</strain>
    </source>
</reference>
<dbReference type="Proteomes" id="UP000765509">
    <property type="component" value="Unassembled WGS sequence"/>
</dbReference>
<dbReference type="OrthoDB" id="1607513at2759"/>
<evidence type="ECO:0000256" key="1">
    <source>
        <dbReference type="SAM" id="MobiDB-lite"/>
    </source>
</evidence>
<sequence>MSSAPPSQTSTPSGTGHATQPSISEPTTNGKRSWVWAFFSKIDPQHVECNVINATGTSCRKKLKRDKTGSTNGKGHNNTLLEKFVLRTQSKKSLSIETLKTALVYFICECDLPLSITESPSFRRLLELCNPSILNILVKRTAITAHLSHLFYHHQEHIRKIFSKDEMFISFTTF</sequence>
<evidence type="ECO:0000313" key="2">
    <source>
        <dbReference type="EMBL" id="MBW0556116.1"/>
    </source>
</evidence>
<comment type="caution">
    <text evidence="2">The sequence shown here is derived from an EMBL/GenBank/DDBJ whole genome shotgun (WGS) entry which is preliminary data.</text>
</comment>
<proteinExistence type="predicted"/>
<dbReference type="AlphaFoldDB" id="A0A9Q3PDP7"/>
<dbReference type="EMBL" id="AVOT02063403">
    <property type="protein sequence ID" value="MBW0556116.1"/>
    <property type="molecule type" value="Genomic_DNA"/>
</dbReference>
<feature type="compositionally biased region" description="Polar residues" evidence="1">
    <location>
        <begin position="16"/>
        <end position="28"/>
    </location>
</feature>
<protein>
    <recommendedName>
        <fullName evidence="4">BED-type domain-containing protein</fullName>
    </recommendedName>
</protein>
<evidence type="ECO:0008006" key="4">
    <source>
        <dbReference type="Google" id="ProtNLM"/>
    </source>
</evidence>
<gene>
    <name evidence="2" type="ORF">O181_095831</name>
</gene>
<evidence type="ECO:0000313" key="3">
    <source>
        <dbReference type="Proteomes" id="UP000765509"/>
    </source>
</evidence>
<name>A0A9Q3PDP7_9BASI</name>
<keyword evidence="3" id="KW-1185">Reference proteome</keyword>
<feature type="compositionally biased region" description="Low complexity" evidence="1">
    <location>
        <begin position="1"/>
        <end position="15"/>
    </location>
</feature>
<feature type="region of interest" description="Disordered" evidence="1">
    <location>
        <begin position="1"/>
        <end position="28"/>
    </location>
</feature>
<accession>A0A9Q3PDP7</accession>
<organism evidence="2 3">
    <name type="scientific">Austropuccinia psidii MF-1</name>
    <dbReference type="NCBI Taxonomy" id="1389203"/>
    <lineage>
        <taxon>Eukaryota</taxon>
        <taxon>Fungi</taxon>
        <taxon>Dikarya</taxon>
        <taxon>Basidiomycota</taxon>
        <taxon>Pucciniomycotina</taxon>
        <taxon>Pucciniomycetes</taxon>
        <taxon>Pucciniales</taxon>
        <taxon>Sphaerophragmiaceae</taxon>
        <taxon>Austropuccinia</taxon>
    </lineage>
</organism>